<evidence type="ECO:0000256" key="4">
    <source>
        <dbReference type="ARBA" id="ARBA00022679"/>
    </source>
</evidence>
<evidence type="ECO:0000259" key="11">
    <source>
        <dbReference type="Pfam" id="PF00288"/>
    </source>
</evidence>
<dbReference type="EC" id="2.7.1.148" evidence="2 10"/>
<keyword evidence="5 10" id="KW-0547">Nucleotide-binding</keyword>
<comment type="caution">
    <text evidence="13">The sequence shown here is derived from an EMBL/GenBank/DDBJ whole genome shotgun (WGS) entry which is preliminary data.</text>
</comment>
<evidence type="ECO:0000256" key="5">
    <source>
        <dbReference type="ARBA" id="ARBA00022741"/>
    </source>
</evidence>
<dbReference type="PANTHER" id="PTHR43527:SF2">
    <property type="entry name" value="4-DIPHOSPHOCYTIDYL-2-C-METHYL-D-ERYTHRITOL KINASE, CHLOROPLASTIC"/>
    <property type="match status" value="1"/>
</dbReference>
<organism evidence="13 14">
    <name type="scientific">Roseococcus suduntuyensis</name>
    <dbReference type="NCBI Taxonomy" id="455361"/>
    <lineage>
        <taxon>Bacteria</taxon>
        <taxon>Pseudomonadati</taxon>
        <taxon>Pseudomonadota</taxon>
        <taxon>Alphaproteobacteria</taxon>
        <taxon>Acetobacterales</taxon>
        <taxon>Roseomonadaceae</taxon>
        <taxon>Roseococcus</taxon>
    </lineage>
</organism>
<dbReference type="SUPFAM" id="SSF55060">
    <property type="entry name" value="GHMP Kinase, C-terminal domain"/>
    <property type="match status" value="1"/>
</dbReference>
<sequence>MTLEEAAPAKVNLFLHVTGRRADGYHLLDSLAVFGPAADLLTATPAEGLSLALEGPFGAALQAEPDNLVLRAARALAAAAGVAPRAALTLRKHLPVASGIGGGSADAAAALRLLNRMWGAGLDDAALRALAAPLGADVPVCVASSPARMQGVGELVSPGPRLPPCGLLLVNPGVPLATPAVFRARAPGFSAEARLPAAWPDAAAMAADLAHLTNDLEAPARALCPEVGEVLAALTALPGALLARMSGSGATCFALFATPAEAHAAEGLLPAQWWRSGGGLYGRAEASLHAPGAVGV</sequence>
<name>A0A840AGL8_9PROT</name>
<evidence type="ECO:0000259" key="12">
    <source>
        <dbReference type="Pfam" id="PF08544"/>
    </source>
</evidence>
<keyword evidence="8 10" id="KW-0414">Isoprene biosynthesis</keyword>
<evidence type="ECO:0000256" key="7">
    <source>
        <dbReference type="ARBA" id="ARBA00022840"/>
    </source>
</evidence>
<evidence type="ECO:0000256" key="9">
    <source>
        <dbReference type="ARBA" id="ARBA00032554"/>
    </source>
</evidence>
<dbReference type="PANTHER" id="PTHR43527">
    <property type="entry name" value="4-DIPHOSPHOCYTIDYL-2-C-METHYL-D-ERYTHRITOL KINASE, CHLOROPLASTIC"/>
    <property type="match status" value="1"/>
</dbReference>
<evidence type="ECO:0000256" key="3">
    <source>
        <dbReference type="ARBA" id="ARBA00017473"/>
    </source>
</evidence>
<dbReference type="Gene3D" id="3.30.70.890">
    <property type="entry name" value="GHMP kinase, C-terminal domain"/>
    <property type="match status" value="1"/>
</dbReference>
<evidence type="ECO:0000313" key="13">
    <source>
        <dbReference type="EMBL" id="MBB3899304.1"/>
    </source>
</evidence>
<reference evidence="13 14" key="1">
    <citation type="submission" date="2020-08" db="EMBL/GenBank/DDBJ databases">
        <title>Genomic Encyclopedia of Type Strains, Phase IV (KMG-IV): sequencing the most valuable type-strain genomes for metagenomic binning, comparative biology and taxonomic classification.</title>
        <authorList>
            <person name="Goeker M."/>
        </authorList>
    </citation>
    <scope>NUCLEOTIDE SEQUENCE [LARGE SCALE GENOMIC DNA]</scope>
    <source>
        <strain evidence="13 14">DSM 19979</strain>
    </source>
</reference>
<evidence type="ECO:0000313" key="14">
    <source>
        <dbReference type="Proteomes" id="UP000553193"/>
    </source>
</evidence>
<dbReference type="Gene3D" id="3.30.230.10">
    <property type="match status" value="1"/>
</dbReference>
<dbReference type="Pfam" id="PF00288">
    <property type="entry name" value="GHMP_kinases_N"/>
    <property type="match status" value="1"/>
</dbReference>
<proteinExistence type="inferred from homology"/>
<evidence type="ECO:0000256" key="8">
    <source>
        <dbReference type="ARBA" id="ARBA00023229"/>
    </source>
</evidence>
<dbReference type="InterPro" id="IPR036554">
    <property type="entry name" value="GHMP_kinase_C_sf"/>
</dbReference>
<feature type="domain" description="GHMP kinase C-terminal" evidence="12">
    <location>
        <begin position="205"/>
        <end position="265"/>
    </location>
</feature>
<dbReference type="AlphaFoldDB" id="A0A840AGL8"/>
<dbReference type="NCBIfam" id="TIGR00154">
    <property type="entry name" value="ispE"/>
    <property type="match status" value="1"/>
</dbReference>
<feature type="binding site" evidence="10">
    <location>
        <begin position="95"/>
        <end position="105"/>
    </location>
    <ligand>
        <name>ATP</name>
        <dbReference type="ChEBI" id="CHEBI:30616"/>
    </ligand>
</feature>
<feature type="domain" description="GHMP kinase N-terminal" evidence="11">
    <location>
        <begin position="67"/>
        <end position="143"/>
    </location>
</feature>
<dbReference type="InterPro" id="IPR004424">
    <property type="entry name" value="IspE"/>
</dbReference>
<feature type="active site" evidence="10">
    <location>
        <position position="137"/>
    </location>
</feature>
<keyword evidence="4 10" id="KW-0808">Transferase</keyword>
<comment type="function">
    <text evidence="10">Catalyzes the phosphorylation of the position 2 hydroxy group of 4-diphosphocytidyl-2C-methyl-D-erythritol.</text>
</comment>
<evidence type="ECO:0000256" key="10">
    <source>
        <dbReference type="HAMAP-Rule" id="MF_00061"/>
    </source>
</evidence>
<dbReference type="InterPro" id="IPR014721">
    <property type="entry name" value="Ribsml_uS5_D2-typ_fold_subgr"/>
</dbReference>
<dbReference type="GO" id="GO:0016114">
    <property type="term" value="P:terpenoid biosynthetic process"/>
    <property type="evidence" value="ECO:0007669"/>
    <property type="project" value="UniProtKB-UniRule"/>
</dbReference>
<feature type="active site" evidence="10">
    <location>
        <position position="10"/>
    </location>
</feature>
<comment type="catalytic activity">
    <reaction evidence="10">
        <text>4-CDP-2-C-methyl-D-erythritol + ATP = 4-CDP-2-C-methyl-D-erythritol 2-phosphate + ADP + H(+)</text>
        <dbReference type="Rhea" id="RHEA:18437"/>
        <dbReference type="ChEBI" id="CHEBI:15378"/>
        <dbReference type="ChEBI" id="CHEBI:30616"/>
        <dbReference type="ChEBI" id="CHEBI:57823"/>
        <dbReference type="ChEBI" id="CHEBI:57919"/>
        <dbReference type="ChEBI" id="CHEBI:456216"/>
        <dbReference type="EC" id="2.7.1.148"/>
    </reaction>
</comment>
<dbReference type="HAMAP" id="MF_00061">
    <property type="entry name" value="IspE"/>
    <property type="match status" value="1"/>
</dbReference>
<dbReference type="InterPro" id="IPR006204">
    <property type="entry name" value="GHMP_kinase_N_dom"/>
</dbReference>
<comment type="pathway">
    <text evidence="10">Isoprenoid biosynthesis; isopentenyl diphosphate biosynthesis via DXP pathway; isopentenyl diphosphate from 1-deoxy-D-xylulose 5-phosphate: step 3/6.</text>
</comment>
<comment type="similarity">
    <text evidence="1 10">Belongs to the GHMP kinase family. IspE subfamily.</text>
</comment>
<dbReference type="InterPro" id="IPR013750">
    <property type="entry name" value="GHMP_kinase_C_dom"/>
</dbReference>
<keyword evidence="7 10" id="KW-0067">ATP-binding</keyword>
<dbReference type="RefSeq" id="WP_184384963.1">
    <property type="nucleotide sequence ID" value="NZ_JACIDJ010000005.1"/>
</dbReference>
<dbReference type="InterPro" id="IPR020568">
    <property type="entry name" value="Ribosomal_Su5_D2-typ_SF"/>
</dbReference>
<dbReference type="EMBL" id="JACIDJ010000005">
    <property type="protein sequence ID" value="MBB3899304.1"/>
    <property type="molecule type" value="Genomic_DNA"/>
</dbReference>
<dbReference type="GO" id="GO:0019288">
    <property type="term" value="P:isopentenyl diphosphate biosynthetic process, methylerythritol 4-phosphate pathway"/>
    <property type="evidence" value="ECO:0007669"/>
    <property type="project" value="UniProtKB-UniRule"/>
</dbReference>
<dbReference type="Pfam" id="PF08544">
    <property type="entry name" value="GHMP_kinases_C"/>
    <property type="match status" value="1"/>
</dbReference>
<dbReference type="SUPFAM" id="SSF54211">
    <property type="entry name" value="Ribosomal protein S5 domain 2-like"/>
    <property type="match status" value="1"/>
</dbReference>
<gene>
    <name evidence="10" type="primary">ispE</name>
    <name evidence="13" type="ORF">GGQ83_002756</name>
</gene>
<keyword evidence="6 10" id="KW-0418">Kinase</keyword>
<keyword evidence="14" id="KW-1185">Reference proteome</keyword>
<dbReference type="Proteomes" id="UP000553193">
    <property type="component" value="Unassembled WGS sequence"/>
</dbReference>
<evidence type="ECO:0000256" key="2">
    <source>
        <dbReference type="ARBA" id="ARBA00012052"/>
    </source>
</evidence>
<protein>
    <recommendedName>
        <fullName evidence="3 10">4-diphosphocytidyl-2-C-methyl-D-erythritol kinase</fullName>
        <shortName evidence="10">CMK</shortName>
        <ecNumber evidence="2 10">2.7.1.148</ecNumber>
    </recommendedName>
    <alternativeName>
        <fullName evidence="9 10">4-(cytidine-5'-diphospho)-2-C-methyl-D-erythritol kinase</fullName>
    </alternativeName>
</protein>
<dbReference type="GO" id="GO:0050515">
    <property type="term" value="F:4-(cytidine 5'-diphospho)-2-C-methyl-D-erythritol kinase activity"/>
    <property type="evidence" value="ECO:0007669"/>
    <property type="project" value="UniProtKB-UniRule"/>
</dbReference>
<dbReference type="PIRSF" id="PIRSF010376">
    <property type="entry name" value="IspE"/>
    <property type="match status" value="1"/>
</dbReference>
<dbReference type="GO" id="GO:0005524">
    <property type="term" value="F:ATP binding"/>
    <property type="evidence" value="ECO:0007669"/>
    <property type="project" value="UniProtKB-UniRule"/>
</dbReference>
<evidence type="ECO:0000256" key="1">
    <source>
        <dbReference type="ARBA" id="ARBA00009684"/>
    </source>
</evidence>
<dbReference type="UniPathway" id="UPA00056">
    <property type="reaction ID" value="UER00094"/>
</dbReference>
<evidence type="ECO:0000256" key="6">
    <source>
        <dbReference type="ARBA" id="ARBA00022777"/>
    </source>
</evidence>
<accession>A0A840AGL8</accession>
<dbReference type="NCBIfam" id="NF011202">
    <property type="entry name" value="PRK14608.1"/>
    <property type="match status" value="1"/>
</dbReference>